<evidence type="ECO:0000256" key="2">
    <source>
        <dbReference type="ARBA" id="ARBA00022692"/>
    </source>
</evidence>
<feature type="transmembrane region" description="Helical" evidence="6">
    <location>
        <begin position="252"/>
        <end position="276"/>
    </location>
</feature>
<organism evidence="8 9">
    <name type="scientific">Elsinoe australis</name>
    <dbReference type="NCBI Taxonomy" id="40998"/>
    <lineage>
        <taxon>Eukaryota</taxon>
        <taxon>Fungi</taxon>
        <taxon>Dikarya</taxon>
        <taxon>Ascomycota</taxon>
        <taxon>Pezizomycotina</taxon>
        <taxon>Dothideomycetes</taxon>
        <taxon>Dothideomycetidae</taxon>
        <taxon>Myriangiales</taxon>
        <taxon>Elsinoaceae</taxon>
        <taxon>Elsinoe</taxon>
    </lineage>
</organism>
<dbReference type="Pfam" id="PF07690">
    <property type="entry name" value="MFS_1"/>
    <property type="match status" value="1"/>
</dbReference>
<dbReference type="PANTHER" id="PTHR23501:SF59">
    <property type="entry name" value="MAJOR FACILITATOR SUPERFAMILY (MFS) PROFILE DOMAIN-CONTAINING PROTEIN-RELATED"/>
    <property type="match status" value="1"/>
</dbReference>
<feature type="region of interest" description="Disordered" evidence="5">
    <location>
        <begin position="592"/>
        <end position="611"/>
    </location>
</feature>
<comment type="subcellular location">
    <subcellularLocation>
        <location evidence="1">Membrane</location>
        <topology evidence="1">Multi-pass membrane protein</topology>
    </subcellularLocation>
</comment>
<evidence type="ECO:0000256" key="6">
    <source>
        <dbReference type="SAM" id="Phobius"/>
    </source>
</evidence>
<evidence type="ECO:0000256" key="1">
    <source>
        <dbReference type="ARBA" id="ARBA00004141"/>
    </source>
</evidence>
<keyword evidence="9" id="KW-1185">Reference proteome</keyword>
<feature type="compositionally biased region" description="Polar residues" evidence="5">
    <location>
        <begin position="47"/>
        <end position="56"/>
    </location>
</feature>
<evidence type="ECO:0000256" key="3">
    <source>
        <dbReference type="ARBA" id="ARBA00022989"/>
    </source>
</evidence>
<dbReference type="STRING" id="40998.A0A2P8A8G1"/>
<feature type="transmembrane region" description="Helical" evidence="6">
    <location>
        <begin position="93"/>
        <end position="116"/>
    </location>
</feature>
<feature type="transmembrane region" description="Helical" evidence="6">
    <location>
        <begin position="160"/>
        <end position="178"/>
    </location>
</feature>
<evidence type="ECO:0000313" key="9">
    <source>
        <dbReference type="Proteomes" id="UP000243723"/>
    </source>
</evidence>
<dbReference type="SUPFAM" id="SSF103473">
    <property type="entry name" value="MFS general substrate transporter"/>
    <property type="match status" value="1"/>
</dbReference>
<dbReference type="Gene3D" id="1.20.1250.20">
    <property type="entry name" value="MFS general substrate transporter like domains"/>
    <property type="match status" value="1"/>
</dbReference>
<feature type="transmembrane region" description="Helical" evidence="6">
    <location>
        <begin position="217"/>
        <end position="240"/>
    </location>
</feature>
<dbReference type="Proteomes" id="UP000243723">
    <property type="component" value="Unassembled WGS sequence"/>
</dbReference>
<dbReference type="InterPro" id="IPR020846">
    <property type="entry name" value="MFS_dom"/>
</dbReference>
<dbReference type="PRINTS" id="PR01036">
    <property type="entry name" value="TCRTETB"/>
</dbReference>
<dbReference type="GO" id="GO:0005886">
    <property type="term" value="C:plasma membrane"/>
    <property type="evidence" value="ECO:0007669"/>
    <property type="project" value="TreeGrafter"/>
</dbReference>
<keyword evidence="3 6" id="KW-1133">Transmembrane helix</keyword>
<feature type="transmembrane region" description="Helical" evidence="6">
    <location>
        <begin position="389"/>
        <end position="415"/>
    </location>
</feature>
<name>A0A2P8A8G1_9PEZI</name>
<comment type="caution">
    <text evidence="8">The sequence shown here is derived from an EMBL/GenBank/DDBJ whole genome shotgun (WGS) entry which is preliminary data.</text>
</comment>
<feature type="transmembrane region" description="Helical" evidence="6">
    <location>
        <begin position="288"/>
        <end position="310"/>
    </location>
</feature>
<keyword evidence="2 6" id="KW-0812">Transmembrane</keyword>
<feature type="transmembrane region" description="Helical" evidence="6">
    <location>
        <begin position="190"/>
        <end position="210"/>
    </location>
</feature>
<dbReference type="InterPro" id="IPR036259">
    <property type="entry name" value="MFS_trans_sf"/>
</dbReference>
<feature type="transmembrane region" description="Helical" evidence="6">
    <location>
        <begin position="357"/>
        <end position="377"/>
    </location>
</feature>
<feature type="transmembrane region" description="Helical" evidence="6">
    <location>
        <begin position="422"/>
        <end position="441"/>
    </location>
</feature>
<dbReference type="PROSITE" id="PS50850">
    <property type="entry name" value="MFS"/>
    <property type="match status" value="1"/>
</dbReference>
<evidence type="ECO:0000256" key="5">
    <source>
        <dbReference type="SAM" id="MobiDB-lite"/>
    </source>
</evidence>
<feature type="region of interest" description="Disordered" evidence="5">
    <location>
        <begin position="1"/>
        <end position="84"/>
    </location>
</feature>
<dbReference type="GO" id="GO:0022857">
    <property type="term" value="F:transmembrane transporter activity"/>
    <property type="evidence" value="ECO:0007669"/>
    <property type="project" value="InterPro"/>
</dbReference>
<dbReference type="OrthoDB" id="2351791at2759"/>
<dbReference type="EMBL" id="NHZQ01000060">
    <property type="protein sequence ID" value="PSK56751.1"/>
    <property type="molecule type" value="Genomic_DNA"/>
</dbReference>
<proteinExistence type="predicted"/>
<feature type="transmembrane region" description="Helical" evidence="6">
    <location>
        <begin position="447"/>
        <end position="471"/>
    </location>
</feature>
<dbReference type="AlphaFoldDB" id="A0A2P8A8G1"/>
<evidence type="ECO:0000259" key="7">
    <source>
        <dbReference type="PROSITE" id="PS50850"/>
    </source>
</evidence>
<accession>A0A2P8A8G1</accession>
<feature type="transmembrane region" description="Helical" evidence="6">
    <location>
        <begin position="128"/>
        <end position="148"/>
    </location>
</feature>
<feature type="compositionally biased region" description="Basic and acidic residues" evidence="5">
    <location>
        <begin position="57"/>
        <end position="68"/>
    </location>
</feature>
<feature type="domain" description="Major facilitator superfamily (MFS) profile" evidence="7">
    <location>
        <begin position="94"/>
        <end position="585"/>
    </location>
</feature>
<gene>
    <name evidence="8" type="ORF">B9Z65_6375</name>
</gene>
<dbReference type="InterPro" id="IPR011701">
    <property type="entry name" value="MFS"/>
</dbReference>
<dbReference type="PANTHER" id="PTHR23501">
    <property type="entry name" value="MAJOR FACILITATOR SUPERFAMILY"/>
    <property type="match status" value="1"/>
</dbReference>
<evidence type="ECO:0000313" key="8">
    <source>
        <dbReference type="EMBL" id="PSK56751.1"/>
    </source>
</evidence>
<feature type="transmembrane region" description="Helical" evidence="6">
    <location>
        <begin position="316"/>
        <end position="336"/>
    </location>
</feature>
<feature type="transmembrane region" description="Helical" evidence="6">
    <location>
        <begin position="483"/>
        <end position="507"/>
    </location>
</feature>
<evidence type="ECO:0000256" key="4">
    <source>
        <dbReference type="ARBA" id="ARBA00023136"/>
    </source>
</evidence>
<feature type="transmembrane region" description="Helical" evidence="6">
    <location>
        <begin position="561"/>
        <end position="580"/>
    </location>
</feature>
<reference evidence="8 9" key="1">
    <citation type="submission" date="2017-05" db="EMBL/GenBank/DDBJ databases">
        <title>Draft genome sequence of Elsinoe australis.</title>
        <authorList>
            <person name="Cheng Q."/>
        </authorList>
    </citation>
    <scope>NUCLEOTIDE SEQUENCE [LARGE SCALE GENOMIC DNA]</scope>
    <source>
        <strain evidence="8 9">NL1</strain>
    </source>
</reference>
<protein>
    <recommendedName>
        <fullName evidence="7">Major facilitator superfamily (MFS) profile domain-containing protein</fullName>
    </recommendedName>
</protein>
<feature type="compositionally biased region" description="Basic and acidic residues" evidence="5">
    <location>
        <begin position="1"/>
        <end position="18"/>
    </location>
</feature>
<sequence length="611" mass="65936">MTETEGSKDIPDDSKDCPEPNSPKCEIPTANETESPECKTPIADDIGSSTCKTSIANERESSEHKTPMADEAESTNEKDPVGSTWTPSPRFKLAWTSICIVALMAALDATSLSVALPQISKATNGTAIEAFWAGTSFLLTSTVFQPILANLSGIFGRKPFVLIALVFFLAGAIVAATARNMTQMLVGRSFQGIGGGGILVLIEILATDLVPLRQRPTYLGGVMSMWAIGSVAGPVIGGAFASGKGNTWTWIFWINVPFTVVCSVFIILFLTMTGLSGSWGSKLKRVDWIGMISFILSMTSFLIPLTWGGVNYAWSSWHTLVPLLLGAAGMAFFIVWEEKFAQEPLVPLRVAKTVTTATVYIATLLHGMILWCGLYYAPLYFEAAKGYSAVIAGVSLFPSTFTIAPCSVVVGIIVTKTGKYRWTVWAGWVLACLGYGLEYLWDADSPIYEWVIIQIVTGIGTGLLFPGLAFVQQAATNDEDMGAGVGLFVFMRTFGQMVGIAVGGVIFQNQIMKQILTHSSIAANAHNYAIDSSALVQVIKAMPEGIIKTDLVNSYADALKVVWAVNSGLAFVGLVLSLFMKEYTLDRELKSKQQFEHPASSKKDTETETKV</sequence>
<dbReference type="Gene3D" id="1.20.1720.10">
    <property type="entry name" value="Multidrug resistance protein D"/>
    <property type="match status" value="1"/>
</dbReference>
<keyword evidence="4 6" id="KW-0472">Membrane</keyword>